<dbReference type="PANTHER" id="PTHR38037">
    <property type="entry name" value="ZN_PROTEASE DOMAIN-CONTAINING PROTEIN"/>
    <property type="match status" value="1"/>
</dbReference>
<proteinExistence type="predicted"/>
<accession>A0AAE3HN32</accession>
<dbReference type="EMBL" id="JANUCT010000019">
    <property type="protein sequence ID" value="MCS3904267.1"/>
    <property type="molecule type" value="Genomic_DNA"/>
</dbReference>
<dbReference type="InterPro" id="IPR008503">
    <property type="entry name" value="Asp_endopeptidase"/>
</dbReference>
<dbReference type="Gene3D" id="2.40.70.10">
    <property type="entry name" value="Acid Proteases"/>
    <property type="match status" value="1"/>
</dbReference>
<comment type="caution">
    <text evidence="2">The sequence shown here is derived from an EMBL/GenBank/DDBJ whole genome shotgun (WGS) entry which is preliminary data.</text>
</comment>
<dbReference type="Proteomes" id="UP001204445">
    <property type="component" value="Unassembled WGS sequence"/>
</dbReference>
<keyword evidence="3" id="KW-1185">Reference proteome</keyword>
<reference evidence="2" key="1">
    <citation type="submission" date="2022-08" db="EMBL/GenBank/DDBJ databases">
        <title>Genomic Encyclopedia of Type Strains, Phase III (KMG-III): the genomes of soil and plant-associated and newly described type strains.</title>
        <authorList>
            <person name="Whitman W."/>
        </authorList>
    </citation>
    <scope>NUCLEOTIDE SEQUENCE</scope>
    <source>
        <strain evidence="2">HMT 1</strain>
    </source>
</reference>
<dbReference type="RefSeq" id="WP_259056870.1">
    <property type="nucleotide sequence ID" value="NZ_JANUCT010000019.1"/>
</dbReference>
<evidence type="ECO:0000313" key="3">
    <source>
        <dbReference type="Proteomes" id="UP001204445"/>
    </source>
</evidence>
<sequence length="185" mass="20923">MRSLGTGSGVLLAMFCLFTANVQGKETYGWIEHARVESLDIEAKAKLDSGALTSSIHATDIERFERDDEEWVRFTLALEKNDKGEMKTKRLERPLFRDLTVIGAGGRDTRPVVLLEICFGDTVYEEQFGLENRDDLTYPLLIGRRTIQHLGTIDVTKTFLKEPVCDGDSERLSYEEQDSDEDIGI</sequence>
<protein>
    <recommendedName>
        <fullName evidence="1">Retropepsin-like aspartic endopeptidase domain-containing protein</fullName>
    </recommendedName>
</protein>
<dbReference type="PANTHER" id="PTHR38037:SF2">
    <property type="entry name" value="ATP-DEPENDENT ZINC PROTEASE DOMAIN-CONTAINING PROTEIN-RELATED"/>
    <property type="match status" value="1"/>
</dbReference>
<dbReference type="SUPFAM" id="SSF50630">
    <property type="entry name" value="Acid proteases"/>
    <property type="match status" value="1"/>
</dbReference>
<dbReference type="Pfam" id="PF05618">
    <property type="entry name" value="Zn_protease"/>
    <property type="match status" value="1"/>
</dbReference>
<feature type="domain" description="Retropepsin-like aspartic endopeptidase" evidence="1">
    <location>
        <begin position="28"/>
        <end position="161"/>
    </location>
</feature>
<evidence type="ECO:0000259" key="1">
    <source>
        <dbReference type="Pfam" id="PF05618"/>
    </source>
</evidence>
<name>A0AAE3HN32_9GAMM</name>
<dbReference type="InterPro" id="IPR021109">
    <property type="entry name" value="Peptidase_aspartic_dom_sf"/>
</dbReference>
<dbReference type="AlphaFoldDB" id="A0AAE3HN32"/>
<organism evidence="2 3">
    <name type="scientific">Methylohalomonas lacus</name>
    <dbReference type="NCBI Taxonomy" id="398773"/>
    <lineage>
        <taxon>Bacteria</taxon>
        <taxon>Pseudomonadati</taxon>
        <taxon>Pseudomonadota</taxon>
        <taxon>Gammaproteobacteria</taxon>
        <taxon>Methylohalomonadales</taxon>
        <taxon>Methylohalomonadaceae</taxon>
        <taxon>Methylohalomonas</taxon>
    </lineage>
</organism>
<evidence type="ECO:0000313" key="2">
    <source>
        <dbReference type="EMBL" id="MCS3904267.1"/>
    </source>
</evidence>
<gene>
    <name evidence="2" type="ORF">J2T55_002303</name>
</gene>